<organism evidence="2 3">
    <name type="scientific">Sediminibacterium goheungense</name>
    <dbReference type="NCBI Taxonomy" id="1086393"/>
    <lineage>
        <taxon>Bacteria</taxon>
        <taxon>Pseudomonadati</taxon>
        <taxon>Bacteroidota</taxon>
        <taxon>Chitinophagia</taxon>
        <taxon>Chitinophagales</taxon>
        <taxon>Chitinophagaceae</taxon>
        <taxon>Sediminibacterium</taxon>
    </lineage>
</organism>
<evidence type="ECO:0000313" key="3">
    <source>
        <dbReference type="Proteomes" id="UP000295741"/>
    </source>
</evidence>
<comment type="caution">
    <text evidence="2">The sequence shown here is derived from an EMBL/GenBank/DDBJ whole genome shotgun (WGS) entry which is preliminary data.</text>
</comment>
<keyword evidence="1" id="KW-1133">Transmembrane helix</keyword>
<keyword evidence="1" id="KW-0812">Transmembrane</keyword>
<feature type="transmembrane region" description="Helical" evidence="1">
    <location>
        <begin position="78"/>
        <end position="99"/>
    </location>
</feature>
<dbReference type="Pfam" id="PF13858">
    <property type="entry name" value="DUF4199"/>
    <property type="match status" value="1"/>
</dbReference>
<dbReference type="AlphaFoldDB" id="A0A4V3C3V8"/>
<feature type="transmembrane region" description="Helical" evidence="1">
    <location>
        <begin position="36"/>
        <end position="58"/>
    </location>
</feature>
<dbReference type="RefSeq" id="WP_133475772.1">
    <property type="nucleotide sequence ID" value="NZ_SNWP01000015.1"/>
</dbReference>
<sequence>MKPNFNQTAITYGVITGLIFLAINFGAWALADTPTYVSALGITTFIPYVIVLLIVGGIRLRKQNENLMTFSEALKFTFLAYVIYALIEAIGNYVLYAIVDPDLTAKVLEITLQKTQKMMEAFGASEQQMEEAISKAQKEPQTTSFKQVFVGLGTSLIWNFIKSLLISVIIRREPKFEDQL</sequence>
<dbReference type="EMBL" id="SNWP01000015">
    <property type="protein sequence ID" value="TDO23598.1"/>
    <property type="molecule type" value="Genomic_DNA"/>
</dbReference>
<accession>A0A4V3C3V8</accession>
<evidence type="ECO:0000313" key="2">
    <source>
        <dbReference type="EMBL" id="TDO23598.1"/>
    </source>
</evidence>
<keyword evidence="3" id="KW-1185">Reference proteome</keyword>
<reference evidence="2 3" key="1">
    <citation type="submission" date="2019-03" db="EMBL/GenBank/DDBJ databases">
        <title>Genomic Encyclopedia of Archaeal and Bacterial Type Strains, Phase II (KMG-II): from individual species to whole genera.</title>
        <authorList>
            <person name="Goeker M."/>
        </authorList>
    </citation>
    <scope>NUCLEOTIDE SEQUENCE [LARGE SCALE GENOMIC DNA]</scope>
    <source>
        <strain evidence="2 3">DSM 28323</strain>
    </source>
</reference>
<dbReference type="Proteomes" id="UP000295741">
    <property type="component" value="Unassembled WGS sequence"/>
</dbReference>
<keyword evidence="1" id="KW-0472">Membrane</keyword>
<evidence type="ECO:0000256" key="1">
    <source>
        <dbReference type="SAM" id="Phobius"/>
    </source>
</evidence>
<gene>
    <name evidence="2" type="ORF">BC659_3210</name>
</gene>
<feature type="transmembrane region" description="Helical" evidence="1">
    <location>
        <begin position="148"/>
        <end position="170"/>
    </location>
</feature>
<name>A0A4V3C3V8_9BACT</name>
<feature type="transmembrane region" description="Helical" evidence="1">
    <location>
        <begin position="12"/>
        <end position="30"/>
    </location>
</feature>
<proteinExistence type="predicted"/>
<protein>
    <submittedName>
        <fullName evidence="2">Uncharacterized protein DUF4199</fullName>
    </submittedName>
</protein>
<dbReference type="OrthoDB" id="660361at2"/>
<dbReference type="InterPro" id="IPR025250">
    <property type="entry name" value="DUF4199"/>
</dbReference>